<dbReference type="OrthoDB" id="10515242at2759"/>
<dbReference type="EMBL" id="CAJNOW010008724">
    <property type="protein sequence ID" value="CAF1543333.1"/>
    <property type="molecule type" value="Genomic_DNA"/>
</dbReference>
<organism evidence="5 6">
    <name type="scientific">Rotaria magnacalcarata</name>
    <dbReference type="NCBI Taxonomy" id="392030"/>
    <lineage>
        <taxon>Eukaryota</taxon>
        <taxon>Metazoa</taxon>
        <taxon>Spiralia</taxon>
        <taxon>Gnathifera</taxon>
        <taxon>Rotifera</taxon>
        <taxon>Eurotatoria</taxon>
        <taxon>Bdelloidea</taxon>
        <taxon>Philodinida</taxon>
        <taxon>Philodinidae</taxon>
        <taxon>Rotaria</taxon>
    </lineage>
</organism>
<dbReference type="EMBL" id="CAJNOV010018684">
    <property type="protein sequence ID" value="CAF1623342.1"/>
    <property type="molecule type" value="Genomic_DNA"/>
</dbReference>
<evidence type="ECO:0000313" key="6">
    <source>
        <dbReference type="Proteomes" id="UP000663842"/>
    </source>
</evidence>
<dbReference type="Proteomes" id="UP000663855">
    <property type="component" value="Unassembled WGS sequence"/>
</dbReference>
<evidence type="ECO:0000313" key="4">
    <source>
        <dbReference type="EMBL" id="CAF3982287.1"/>
    </source>
</evidence>
<gene>
    <name evidence="4" type="ORF">BYL167_LOCUS12679</name>
    <name evidence="2" type="ORF">CJN711_LOCUS38311</name>
    <name evidence="3" type="ORF">GIL414_LOCUS6152</name>
    <name evidence="1" type="ORF">KQP761_LOCUS17115</name>
    <name evidence="5" type="ORF">UXM345_LOCUS30368</name>
</gene>
<dbReference type="Proteomes" id="UP000681967">
    <property type="component" value="Unassembled WGS sequence"/>
</dbReference>
<evidence type="ECO:0000313" key="5">
    <source>
        <dbReference type="EMBL" id="CAF4244463.1"/>
    </source>
</evidence>
<proteinExistence type="predicted"/>
<protein>
    <submittedName>
        <fullName evidence="5">Uncharacterized protein</fullName>
    </submittedName>
</protein>
<comment type="caution">
    <text evidence="5">The sequence shown here is derived from an EMBL/GenBank/DDBJ whole genome shotgun (WGS) entry which is preliminary data.</text>
</comment>
<name>A0A820E8K0_9BILA</name>
<dbReference type="AlphaFoldDB" id="A0A820E8K0"/>
<dbReference type="Proteomes" id="UP000663834">
    <property type="component" value="Unassembled WGS sequence"/>
</dbReference>
<dbReference type="EMBL" id="CAJOBJ010001721">
    <property type="protein sequence ID" value="CAF3893075.1"/>
    <property type="molecule type" value="Genomic_DNA"/>
</dbReference>
<evidence type="ECO:0000313" key="3">
    <source>
        <dbReference type="EMBL" id="CAF3893075.1"/>
    </source>
</evidence>
<sequence>MFANGADCQPPWPAVDSAKFYPVEQSIQQNQLISFDFIGSSLISKPINNTWILEYASGITDNINHLPCDCEQVFLCLKPLGFYSYSSLNTQTNAIPYQLLPTIHLTCQLLDFGYSTLDGFFNESCVQMLIDQRLCGYENIYLPINLSNITALNPNDFII</sequence>
<dbReference type="Proteomes" id="UP000663842">
    <property type="component" value="Unassembled WGS sequence"/>
</dbReference>
<dbReference type="Proteomes" id="UP000681720">
    <property type="component" value="Unassembled WGS sequence"/>
</dbReference>
<accession>A0A820E8K0</accession>
<dbReference type="EMBL" id="CAJOBH010004229">
    <property type="protein sequence ID" value="CAF3982287.1"/>
    <property type="molecule type" value="Genomic_DNA"/>
</dbReference>
<evidence type="ECO:0000313" key="2">
    <source>
        <dbReference type="EMBL" id="CAF1623342.1"/>
    </source>
</evidence>
<reference evidence="5" key="1">
    <citation type="submission" date="2021-02" db="EMBL/GenBank/DDBJ databases">
        <authorList>
            <person name="Nowell W R."/>
        </authorList>
    </citation>
    <scope>NUCLEOTIDE SEQUENCE</scope>
</reference>
<evidence type="ECO:0000313" key="1">
    <source>
        <dbReference type="EMBL" id="CAF1543333.1"/>
    </source>
</evidence>
<dbReference type="EMBL" id="CAJOBF010007922">
    <property type="protein sequence ID" value="CAF4244463.1"/>
    <property type="molecule type" value="Genomic_DNA"/>
</dbReference>